<evidence type="ECO:0000259" key="2">
    <source>
        <dbReference type="PROSITE" id="PS50975"/>
    </source>
</evidence>
<organism evidence="3 4">
    <name type="scientific">Lachnobacterium bovis DSM 14045</name>
    <dbReference type="NCBI Taxonomy" id="1122142"/>
    <lineage>
        <taxon>Bacteria</taxon>
        <taxon>Bacillati</taxon>
        <taxon>Bacillota</taxon>
        <taxon>Clostridia</taxon>
        <taxon>Lachnospirales</taxon>
        <taxon>Lachnospiraceae</taxon>
        <taxon>Lachnobacterium</taxon>
    </lineage>
</organism>
<dbReference type="Gene3D" id="3.30.470.20">
    <property type="entry name" value="ATP-grasp fold, B domain"/>
    <property type="match status" value="1"/>
</dbReference>
<dbReference type="EMBL" id="FNPG01000015">
    <property type="protein sequence ID" value="SDY36840.1"/>
    <property type="molecule type" value="Genomic_DNA"/>
</dbReference>
<name>A0A1H3J9Y8_9FIRM</name>
<dbReference type="OrthoDB" id="9803907at2"/>
<dbReference type="InterPro" id="IPR011761">
    <property type="entry name" value="ATP-grasp"/>
</dbReference>
<dbReference type="RefSeq" id="WP_074717424.1">
    <property type="nucleotide sequence ID" value="NZ_FNPG01000015.1"/>
</dbReference>
<reference evidence="3 4" key="1">
    <citation type="submission" date="2016-10" db="EMBL/GenBank/DDBJ databases">
        <authorList>
            <person name="de Groot N.N."/>
        </authorList>
    </citation>
    <scope>NUCLEOTIDE SEQUENCE [LARGE SCALE GENOMIC DNA]</scope>
    <source>
        <strain evidence="3 4">DSM 14045</strain>
    </source>
</reference>
<dbReference type="GO" id="GO:0046872">
    <property type="term" value="F:metal ion binding"/>
    <property type="evidence" value="ECO:0007669"/>
    <property type="project" value="InterPro"/>
</dbReference>
<dbReference type="AlphaFoldDB" id="A0A1H3J9Y8"/>
<dbReference type="Pfam" id="PF15632">
    <property type="entry name" value="ATPgrasp_Ter"/>
    <property type="match status" value="1"/>
</dbReference>
<dbReference type="Proteomes" id="UP000183918">
    <property type="component" value="Unassembled WGS sequence"/>
</dbReference>
<accession>A0A1H3J9Y8</accession>
<dbReference type="Gene3D" id="3.40.50.20">
    <property type="match status" value="1"/>
</dbReference>
<keyword evidence="4" id="KW-1185">Reference proteome</keyword>
<protein>
    <submittedName>
        <fullName evidence="3">Carbamoyl-phosphate synthase large subunit</fullName>
    </submittedName>
</protein>
<feature type="domain" description="ATP-grasp" evidence="2">
    <location>
        <begin position="110"/>
        <end position="292"/>
    </location>
</feature>
<dbReference type="SUPFAM" id="SSF56059">
    <property type="entry name" value="Glutathione synthetase ATP-binding domain-like"/>
    <property type="match status" value="1"/>
</dbReference>
<gene>
    <name evidence="3" type="ORF">SAMN02910414_01394</name>
</gene>
<keyword evidence="1" id="KW-0067">ATP-binding</keyword>
<evidence type="ECO:0000313" key="3">
    <source>
        <dbReference type="EMBL" id="SDY36840.1"/>
    </source>
</evidence>
<dbReference type="Pfam" id="PF21360">
    <property type="entry name" value="PylC-like_N"/>
    <property type="match status" value="1"/>
</dbReference>
<sequence length="319" mass="36701">MINVLVTSIGSFSSEIVIKNLKVIGNRVVGTGIYPKELIAEALYVDSFYQVPKSDSLEFKKTLLDIVYRERIDLIIPLTDIDVDFFNFNRDAFKKSIICFSNKNVIDICRNKMKMIEFLKKSKELIQGPPTWALNQFKIEKLDSSFLCKPYDGRSSNGIVVTNKISEVKELLESELSNKYIIQPYIEGQIVCVDVIRDDRFKHCYAMPREELIRTPKGAGLSVKIICDDFIIQNSIKIAERLNIKGCVCFEFIRDKEGKYYFLECNPRFSGGIAFSCIAGYDFIGNTLKIFEGKEICKMPELKEQFIVKHYQEVVTCRM</sequence>
<dbReference type="PROSITE" id="PS50975">
    <property type="entry name" value="ATP_GRASP"/>
    <property type="match status" value="1"/>
</dbReference>
<dbReference type="STRING" id="1122142.SAMN02910414_01394"/>
<evidence type="ECO:0000313" key="4">
    <source>
        <dbReference type="Proteomes" id="UP000183918"/>
    </source>
</evidence>
<proteinExistence type="predicted"/>
<keyword evidence="1" id="KW-0547">Nucleotide-binding</keyword>
<dbReference type="GO" id="GO:0005524">
    <property type="term" value="F:ATP binding"/>
    <property type="evidence" value="ECO:0007669"/>
    <property type="project" value="UniProtKB-UniRule"/>
</dbReference>
<dbReference type="InterPro" id="IPR048764">
    <property type="entry name" value="PylC_N"/>
</dbReference>
<evidence type="ECO:0000256" key="1">
    <source>
        <dbReference type="PROSITE-ProRule" id="PRU00409"/>
    </source>
</evidence>